<gene>
    <name evidence="1" type="ORF">S01H4_33074</name>
</gene>
<accession>X1B6B5</accession>
<dbReference type="AlphaFoldDB" id="X1B6B5"/>
<evidence type="ECO:0000313" key="1">
    <source>
        <dbReference type="EMBL" id="GAG76847.1"/>
    </source>
</evidence>
<reference evidence="1" key="1">
    <citation type="journal article" date="2014" name="Front. Microbiol.">
        <title>High frequency of phylogenetically diverse reductive dehalogenase-homologous genes in deep subseafloor sedimentary metagenomes.</title>
        <authorList>
            <person name="Kawai M."/>
            <person name="Futagami T."/>
            <person name="Toyoda A."/>
            <person name="Takaki Y."/>
            <person name="Nishi S."/>
            <person name="Hori S."/>
            <person name="Arai W."/>
            <person name="Tsubouchi T."/>
            <person name="Morono Y."/>
            <person name="Uchiyama I."/>
            <person name="Ito T."/>
            <person name="Fujiyama A."/>
            <person name="Inagaki F."/>
            <person name="Takami H."/>
        </authorList>
    </citation>
    <scope>NUCLEOTIDE SEQUENCE</scope>
    <source>
        <strain evidence="1">Expedition CK06-06</strain>
    </source>
</reference>
<dbReference type="EMBL" id="BART01017357">
    <property type="protein sequence ID" value="GAG76847.1"/>
    <property type="molecule type" value="Genomic_DNA"/>
</dbReference>
<organism evidence="1">
    <name type="scientific">marine sediment metagenome</name>
    <dbReference type="NCBI Taxonomy" id="412755"/>
    <lineage>
        <taxon>unclassified sequences</taxon>
        <taxon>metagenomes</taxon>
        <taxon>ecological metagenomes</taxon>
    </lineage>
</organism>
<proteinExistence type="predicted"/>
<protein>
    <submittedName>
        <fullName evidence="1">Uncharacterized protein</fullName>
    </submittedName>
</protein>
<comment type="caution">
    <text evidence="1">The sequence shown here is derived from an EMBL/GenBank/DDBJ whole genome shotgun (WGS) entry which is preliminary data.</text>
</comment>
<name>X1B6B5_9ZZZZ</name>
<sequence length="74" mass="8879">MNLLKEYKGAMSYDDYINTLGEYYSLHRLHYEKFLLDEESSEIIKEYNPFFVCCNIKITATFFAEMNVHMFVTD</sequence>